<dbReference type="PANTHER" id="PTHR30007:SF1">
    <property type="entry name" value="BLR1914 PROTEIN"/>
    <property type="match status" value="1"/>
</dbReference>
<protein>
    <submittedName>
        <fullName evidence="2">Transposase</fullName>
    </submittedName>
</protein>
<dbReference type="AlphaFoldDB" id="A0A1S7UB55"/>
<organism evidence="2 3">
    <name type="scientific">Agrobacterium deltaense NCPPB 1641</name>
    <dbReference type="NCBI Taxonomy" id="1183425"/>
    <lineage>
        <taxon>Bacteria</taxon>
        <taxon>Pseudomonadati</taxon>
        <taxon>Pseudomonadota</taxon>
        <taxon>Alphaproteobacteria</taxon>
        <taxon>Hyphomicrobiales</taxon>
        <taxon>Rhizobiaceae</taxon>
        <taxon>Rhizobium/Agrobacterium group</taxon>
        <taxon>Agrobacterium</taxon>
    </lineage>
</organism>
<accession>A0A1S7UB55</accession>
<dbReference type="Pfam" id="PF01609">
    <property type="entry name" value="DDE_Tnp_1"/>
    <property type="match status" value="1"/>
</dbReference>
<keyword evidence="3" id="KW-1185">Reference proteome</keyword>
<dbReference type="EMBL" id="FCNP01000050">
    <property type="protein sequence ID" value="CVI64123.1"/>
    <property type="molecule type" value="Genomic_DNA"/>
</dbReference>
<gene>
    <name evidence="2" type="ORF">AGR7A_pAt30152</name>
</gene>
<dbReference type="NCBIfam" id="NF033580">
    <property type="entry name" value="transpos_IS5_3"/>
    <property type="match status" value="1"/>
</dbReference>
<dbReference type="Proteomes" id="UP000192140">
    <property type="component" value="Unassembled WGS sequence"/>
</dbReference>
<feature type="domain" description="Transposase IS4-like" evidence="1">
    <location>
        <begin position="4"/>
        <end position="108"/>
    </location>
</feature>
<dbReference type="GO" id="GO:0006313">
    <property type="term" value="P:DNA transposition"/>
    <property type="evidence" value="ECO:0007669"/>
    <property type="project" value="InterPro"/>
</dbReference>
<dbReference type="PANTHER" id="PTHR30007">
    <property type="entry name" value="PHP DOMAIN PROTEIN"/>
    <property type="match status" value="1"/>
</dbReference>
<reference evidence="2" key="1">
    <citation type="submission" date="2016-01" db="EMBL/GenBank/DDBJ databases">
        <authorList>
            <person name="Regsiter A."/>
            <person name="william w."/>
        </authorList>
    </citation>
    <scope>NUCLEOTIDE SEQUENCE</scope>
    <source>
        <strain evidence="2">NCPPB 1641</strain>
    </source>
</reference>
<dbReference type="GO" id="GO:0004803">
    <property type="term" value="F:transposase activity"/>
    <property type="evidence" value="ECO:0007669"/>
    <property type="project" value="InterPro"/>
</dbReference>
<sequence>MLLLLTEGQVSDFKGARALIERLPKAKELLADRGYDADWFRTGLKEKGISPCIPPKRNRRQPIEYDAALYKQRHRIENMFARIKDWRRIATRYDRCAHTFFSAILIAATCCFYLN</sequence>
<dbReference type="InterPro" id="IPR002559">
    <property type="entry name" value="Transposase_11"/>
</dbReference>
<proteinExistence type="predicted"/>
<name>A0A1S7UB55_9HYPH</name>
<evidence type="ECO:0000259" key="1">
    <source>
        <dbReference type="Pfam" id="PF01609"/>
    </source>
</evidence>
<comment type="caution">
    <text evidence="2">The sequence shown here is derived from an EMBL/GenBank/DDBJ whole genome shotgun (WGS) entry which is preliminary data.</text>
</comment>
<dbReference type="GO" id="GO:0003677">
    <property type="term" value="F:DNA binding"/>
    <property type="evidence" value="ECO:0007669"/>
    <property type="project" value="InterPro"/>
</dbReference>
<evidence type="ECO:0000313" key="2">
    <source>
        <dbReference type="EMBL" id="CVI64123.1"/>
    </source>
</evidence>
<evidence type="ECO:0000313" key="3">
    <source>
        <dbReference type="Proteomes" id="UP000192140"/>
    </source>
</evidence>